<keyword evidence="1" id="KW-0472">Membrane</keyword>
<evidence type="ECO:0000256" key="1">
    <source>
        <dbReference type="SAM" id="Phobius"/>
    </source>
</evidence>
<keyword evidence="1" id="KW-1133">Transmembrane helix</keyword>
<dbReference type="KEGG" id="vde:111254178"/>
<protein>
    <recommendedName>
        <fullName evidence="5">Fibronectin type-III domain-containing protein</fullName>
    </recommendedName>
</protein>
<dbReference type="OMA" id="IAWEPRI"/>
<sequence>MLRFVLCGAILTSLTVAQDMFEDKTHVMTARCRAQCLNKFHLDGSKETCFNINDCLMCWDTCNLFYKNFKVWGSMCEQRRLCFPGCQEACNFYHSHSDIIEATRTDTHFTQPLKYSYRPEDDTIHFEWSRPEGNDQVDPLVYVLMMQDQVAATWQQLEQTVYHNATVRRGLLKPSSWLRLTAYDSNGKIARIEKSCAEFDINMDIDKVEDMFRDEASRDEKAHRVSDDDSADYVDYYQQWVPILNVLRYSTANPGGIDAIITWPHVSNKADIKYEVEWKHSNDTIDITGHLYTHGNIVTITLWPNSIYQISVRAFASSSHRAVAQSRSLYVDTATDVSGTHPFFESCPGCIPVEYLAGLAVGVAAIAFIIAVALVFIKLCHQDRNASLEVGQLRSVNSAFESTKRPTSFKRSSVKKQLSSISNLITHGSCNSSAEKHDRLIEDESYGNAHFSDSRLCDI</sequence>
<evidence type="ECO:0000313" key="3">
    <source>
        <dbReference type="EnsemblMetazoa" id="XP_022670487"/>
    </source>
</evidence>
<reference evidence="3" key="1">
    <citation type="submission" date="2021-01" db="UniProtKB">
        <authorList>
            <consortium name="EnsemblMetazoa"/>
        </authorList>
    </citation>
    <scope>IDENTIFICATION</scope>
</reference>
<feature type="transmembrane region" description="Helical" evidence="1">
    <location>
        <begin position="355"/>
        <end position="377"/>
    </location>
</feature>
<evidence type="ECO:0008006" key="5">
    <source>
        <dbReference type="Google" id="ProtNLM"/>
    </source>
</evidence>
<feature type="signal peptide" evidence="2">
    <location>
        <begin position="1"/>
        <end position="17"/>
    </location>
</feature>
<dbReference type="RefSeq" id="XP_022670487.1">
    <property type="nucleotide sequence ID" value="XM_022814752.1"/>
</dbReference>
<accession>A0A7M7MEH1</accession>
<dbReference type="InParanoid" id="A0A7M7MEH1"/>
<dbReference type="OrthoDB" id="8195614at2759"/>
<dbReference type="Proteomes" id="UP000594260">
    <property type="component" value="Unplaced"/>
</dbReference>
<dbReference type="SUPFAM" id="SSF49265">
    <property type="entry name" value="Fibronectin type III"/>
    <property type="match status" value="1"/>
</dbReference>
<keyword evidence="4" id="KW-1185">Reference proteome</keyword>
<evidence type="ECO:0000256" key="2">
    <source>
        <dbReference type="SAM" id="SignalP"/>
    </source>
</evidence>
<keyword evidence="2" id="KW-0732">Signal</keyword>
<proteinExistence type="predicted"/>
<name>A0A7M7MEH1_VARDE</name>
<evidence type="ECO:0000313" key="4">
    <source>
        <dbReference type="Proteomes" id="UP000594260"/>
    </source>
</evidence>
<dbReference type="EnsemblMetazoa" id="XM_022814752">
    <property type="protein sequence ID" value="XP_022670487"/>
    <property type="gene ID" value="LOC111254178"/>
</dbReference>
<organism evidence="3 4">
    <name type="scientific">Varroa destructor</name>
    <name type="common">Honeybee mite</name>
    <dbReference type="NCBI Taxonomy" id="109461"/>
    <lineage>
        <taxon>Eukaryota</taxon>
        <taxon>Metazoa</taxon>
        <taxon>Ecdysozoa</taxon>
        <taxon>Arthropoda</taxon>
        <taxon>Chelicerata</taxon>
        <taxon>Arachnida</taxon>
        <taxon>Acari</taxon>
        <taxon>Parasitiformes</taxon>
        <taxon>Mesostigmata</taxon>
        <taxon>Gamasina</taxon>
        <taxon>Dermanyssoidea</taxon>
        <taxon>Varroidae</taxon>
        <taxon>Varroa</taxon>
    </lineage>
</organism>
<dbReference type="GeneID" id="111254178"/>
<dbReference type="InterPro" id="IPR036116">
    <property type="entry name" value="FN3_sf"/>
</dbReference>
<feature type="chain" id="PRO_5029826824" description="Fibronectin type-III domain-containing protein" evidence="2">
    <location>
        <begin position="18"/>
        <end position="459"/>
    </location>
</feature>
<keyword evidence="1" id="KW-0812">Transmembrane</keyword>
<dbReference type="AlphaFoldDB" id="A0A7M7MEH1"/>